<evidence type="ECO:0000313" key="7">
    <source>
        <dbReference type="EMBL" id="PSB20853.1"/>
    </source>
</evidence>
<dbReference type="AlphaFoldDB" id="A0A2T1DK52"/>
<dbReference type="InterPro" id="IPR036188">
    <property type="entry name" value="FAD/NAD-bd_sf"/>
</dbReference>
<sequence length="404" mass="44424">MYDFAIVGGGIVGLSTAMALGNRYPDAKILLLEKESQWAHHQTGNNSGVIHSGIYYKPGSFKAKFCHAGSRSMVQFCQEHAIDHDVCGKVIVATEPEELPLLENLYQRGLQNGLKVERITAEQVQEIEPHVRSLAGIRVVSTGIVSYKQVCQKYAELAASQGADLRLNTQVETLVKTSDGYDIATTNGAFNTRFVINCAGLHCDRVAQLTRAKPPAKIVPFRGEYYELTPEKRYLVKHLIYPVPNPNFPFLGVHFTRMIDGTVHAGPNAVLSFKREGYKKTDFNLRDFAEVMTYSGFWKLMAKHADQGIQEMLRSFSKALFVQSLQRLIPEVQAEDLVPTHAGVRAQALMPDGKLVDDFLMVQEGDALHVYNAPSPAATASIEIGQAIAGQVAIVPSSSVSFSA</sequence>
<keyword evidence="4" id="KW-0560">Oxidoreductase</keyword>
<organism evidence="7 8">
    <name type="scientific">Phormidesmis priestleyi ULC007</name>
    <dbReference type="NCBI Taxonomy" id="1920490"/>
    <lineage>
        <taxon>Bacteria</taxon>
        <taxon>Bacillati</taxon>
        <taxon>Cyanobacteriota</taxon>
        <taxon>Cyanophyceae</taxon>
        <taxon>Leptolyngbyales</taxon>
        <taxon>Leptolyngbyaceae</taxon>
        <taxon>Phormidesmis</taxon>
    </lineage>
</organism>
<dbReference type="GO" id="GO:0047545">
    <property type="term" value="F:(S)-2-hydroxyglutarate dehydrogenase activity"/>
    <property type="evidence" value="ECO:0007669"/>
    <property type="project" value="TreeGrafter"/>
</dbReference>
<protein>
    <submittedName>
        <fullName evidence="7">L-2-hydroxyglutarate oxidase</fullName>
    </submittedName>
</protein>
<evidence type="ECO:0000256" key="2">
    <source>
        <dbReference type="ARBA" id="ARBA00022630"/>
    </source>
</evidence>
<dbReference type="PANTHER" id="PTHR43104:SF2">
    <property type="entry name" value="L-2-HYDROXYGLUTARATE DEHYDROGENASE, MITOCHONDRIAL"/>
    <property type="match status" value="1"/>
</dbReference>
<dbReference type="EMBL" id="PVWG01000004">
    <property type="protein sequence ID" value="PSB20853.1"/>
    <property type="molecule type" value="Genomic_DNA"/>
</dbReference>
<evidence type="ECO:0000259" key="6">
    <source>
        <dbReference type="Pfam" id="PF01266"/>
    </source>
</evidence>
<feature type="domain" description="FAD dependent oxidoreductase" evidence="6">
    <location>
        <begin position="3"/>
        <end position="389"/>
    </location>
</feature>
<evidence type="ECO:0000256" key="4">
    <source>
        <dbReference type="ARBA" id="ARBA00023002"/>
    </source>
</evidence>
<evidence type="ECO:0000256" key="3">
    <source>
        <dbReference type="ARBA" id="ARBA00022827"/>
    </source>
</evidence>
<evidence type="ECO:0000256" key="1">
    <source>
        <dbReference type="ARBA" id="ARBA00001974"/>
    </source>
</evidence>
<comment type="similarity">
    <text evidence="5">Belongs to the L2HGDH family.</text>
</comment>
<dbReference type="InterPro" id="IPR006076">
    <property type="entry name" value="FAD-dep_OxRdtase"/>
</dbReference>
<comment type="caution">
    <text evidence="7">The sequence shown here is derived from an EMBL/GenBank/DDBJ whole genome shotgun (WGS) entry which is preliminary data.</text>
</comment>
<dbReference type="STRING" id="1920490.GCA_001895925_03467"/>
<dbReference type="SUPFAM" id="SSF51905">
    <property type="entry name" value="FAD/NAD(P)-binding domain"/>
    <property type="match status" value="1"/>
</dbReference>
<keyword evidence="2" id="KW-0285">Flavoprotein</keyword>
<evidence type="ECO:0000256" key="5">
    <source>
        <dbReference type="ARBA" id="ARBA00037941"/>
    </source>
</evidence>
<dbReference type="Pfam" id="PF01266">
    <property type="entry name" value="DAO"/>
    <property type="match status" value="1"/>
</dbReference>
<dbReference type="Gene3D" id="3.50.50.60">
    <property type="entry name" value="FAD/NAD(P)-binding domain"/>
    <property type="match status" value="1"/>
</dbReference>
<name>A0A2T1DK52_9CYAN</name>
<keyword evidence="8" id="KW-1185">Reference proteome</keyword>
<dbReference type="OrthoDB" id="9801699at2"/>
<accession>A0A2T1DK52</accession>
<dbReference type="GO" id="GO:0005737">
    <property type="term" value="C:cytoplasm"/>
    <property type="evidence" value="ECO:0007669"/>
    <property type="project" value="TreeGrafter"/>
</dbReference>
<evidence type="ECO:0000313" key="8">
    <source>
        <dbReference type="Proteomes" id="UP000238634"/>
    </source>
</evidence>
<dbReference type="RefSeq" id="WP_073070573.1">
    <property type="nucleotide sequence ID" value="NZ_MPPI01000008.1"/>
</dbReference>
<dbReference type="PANTHER" id="PTHR43104">
    <property type="entry name" value="L-2-HYDROXYGLUTARATE DEHYDROGENASE, MITOCHONDRIAL"/>
    <property type="match status" value="1"/>
</dbReference>
<comment type="cofactor">
    <cofactor evidence="1">
        <name>FAD</name>
        <dbReference type="ChEBI" id="CHEBI:57692"/>
    </cofactor>
</comment>
<dbReference type="Gene3D" id="3.30.9.10">
    <property type="entry name" value="D-Amino Acid Oxidase, subunit A, domain 2"/>
    <property type="match status" value="1"/>
</dbReference>
<keyword evidence="3" id="KW-0274">FAD</keyword>
<reference evidence="7 8" key="1">
    <citation type="submission" date="2018-02" db="EMBL/GenBank/DDBJ databases">
        <authorList>
            <person name="Cohen D.B."/>
            <person name="Kent A.D."/>
        </authorList>
    </citation>
    <scope>NUCLEOTIDE SEQUENCE [LARGE SCALE GENOMIC DNA]</scope>
    <source>
        <strain evidence="7 8">ULC007</strain>
    </source>
</reference>
<proteinExistence type="inferred from homology"/>
<dbReference type="Proteomes" id="UP000238634">
    <property type="component" value="Unassembled WGS sequence"/>
</dbReference>
<reference evidence="7 8" key="2">
    <citation type="submission" date="2018-03" db="EMBL/GenBank/DDBJ databases">
        <title>The ancient ancestry and fast evolution of plastids.</title>
        <authorList>
            <person name="Moore K.R."/>
            <person name="Magnabosco C."/>
            <person name="Momper L."/>
            <person name="Gold D.A."/>
            <person name="Bosak T."/>
            <person name="Fournier G.P."/>
        </authorList>
    </citation>
    <scope>NUCLEOTIDE SEQUENCE [LARGE SCALE GENOMIC DNA]</scope>
    <source>
        <strain evidence="7 8">ULC007</strain>
    </source>
</reference>
<dbReference type="NCBIfam" id="NF008726">
    <property type="entry name" value="PRK11728.1"/>
    <property type="match status" value="1"/>
</dbReference>
<gene>
    <name evidence="7" type="ORF">C7B65_05440</name>
</gene>